<dbReference type="Ensembl" id="ENSSHAT00000016574.2">
    <property type="protein sequence ID" value="ENSSHAP00000016437.2"/>
    <property type="gene ID" value="ENSSHAG00000013982.2"/>
</dbReference>
<reference evidence="3" key="2">
    <citation type="submission" date="2025-08" db="UniProtKB">
        <authorList>
            <consortium name="Ensembl"/>
        </authorList>
    </citation>
    <scope>IDENTIFICATION</scope>
</reference>
<dbReference type="PANTHER" id="PTHR43677:SF4">
    <property type="entry name" value="QUINONE OXIDOREDUCTASE-LIKE PROTEIN 2"/>
    <property type="match status" value="1"/>
</dbReference>
<dbReference type="KEGG" id="shr:100933224"/>
<organism evidence="3 4">
    <name type="scientific">Sarcophilus harrisii</name>
    <name type="common">Tasmanian devil</name>
    <name type="synonym">Sarcophilus laniarius</name>
    <dbReference type="NCBI Taxonomy" id="9305"/>
    <lineage>
        <taxon>Eukaryota</taxon>
        <taxon>Metazoa</taxon>
        <taxon>Chordata</taxon>
        <taxon>Craniata</taxon>
        <taxon>Vertebrata</taxon>
        <taxon>Euteleostomi</taxon>
        <taxon>Mammalia</taxon>
        <taxon>Metatheria</taxon>
        <taxon>Dasyuromorphia</taxon>
        <taxon>Dasyuridae</taxon>
        <taxon>Sarcophilus</taxon>
    </lineage>
</organism>
<name>G3WLY2_SARHA</name>
<dbReference type="Pfam" id="PF08240">
    <property type="entry name" value="ADH_N"/>
    <property type="match status" value="1"/>
</dbReference>
<dbReference type="InterPro" id="IPR013154">
    <property type="entry name" value="ADH-like_N"/>
</dbReference>
<dbReference type="OrthoDB" id="3509362at2759"/>
<evidence type="ECO:0000313" key="3">
    <source>
        <dbReference type="Ensembl" id="ENSSHAP00000016437.2"/>
    </source>
</evidence>
<accession>G3WLY2</accession>
<dbReference type="InParanoid" id="G3WLY2"/>
<reference evidence="3 4" key="1">
    <citation type="journal article" date="2011" name="Proc. Natl. Acad. Sci. U.S.A.">
        <title>Genetic diversity and population structure of the endangered marsupial Sarcophilus harrisii (Tasmanian devil).</title>
        <authorList>
            <person name="Miller W."/>
            <person name="Hayes V.M."/>
            <person name="Ratan A."/>
            <person name="Petersen D.C."/>
            <person name="Wittekindt N.E."/>
            <person name="Miller J."/>
            <person name="Walenz B."/>
            <person name="Knight J."/>
            <person name="Qi J."/>
            <person name="Zhao F."/>
            <person name="Wang Q."/>
            <person name="Bedoya-Reina O.C."/>
            <person name="Katiyar N."/>
            <person name="Tomsho L.P."/>
            <person name="Kasson L.M."/>
            <person name="Hardie R.A."/>
            <person name="Woodbridge P."/>
            <person name="Tindall E.A."/>
            <person name="Bertelsen M.F."/>
            <person name="Dixon D."/>
            <person name="Pyecroft S."/>
            <person name="Helgen K.M."/>
            <person name="Lesk A.M."/>
            <person name="Pringle T.H."/>
            <person name="Patterson N."/>
            <person name="Zhang Y."/>
            <person name="Kreiss A."/>
            <person name="Woods G.M."/>
            <person name="Jones M.E."/>
            <person name="Schuster S.C."/>
        </authorList>
    </citation>
    <scope>NUCLEOTIDE SEQUENCE [LARGE SCALE GENOMIC DNA]</scope>
</reference>
<evidence type="ECO:0000259" key="2">
    <source>
        <dbReference type="SMART" id="SM00829"/>
    </source>
</evidence>
<gene>
    <name evidence="3" type="primary">LOC100933224</name>
</gene>
<dbReference type="InterPro" id="IPR036291">
    <property type="entry name" value="NAD(P)-bd_dom_sf"/>
</dbReference>
<sequence>MAAAGLAHCLSHRPVPTILSWLLYRKNKSCYPRHYRAAICRELKVPLTIEEVPTRPIQPDEVRVDVHFCGVNFADILTCRGLYQESPSLPFTPGLELAGQVLEIGTNVNTVKEGDRVISVNNFSTMAEQCIVDQKKLWQIPDGISYQEAAALPVCYGTAILALEQRAQTKPGETVLVTAAAGATGLALIDVASNILQAKVIAAAGSDEKCQLALKRGAKAAVNYSQGNLKEELKRLTGGQGVDVVIDGVGGDVCLTALRSLAWEGRMVVIGFTGGSILSIPSNLLLLKNVSAMGVYWTRYQKENFPVFSRCMSSALQYYKEGSIRPHIGRVFKLEEINDAFEHVTQRKTTGKVILSVK</sequence>
<dbReference type="GO" id="GO:0005739">
    <property type="term" value="C:mitochondrion"/>
    <property type="evidence" value="ECO:0007669"/>
    <property type="project" value="TreeGrafter"/>
</dbReference>
<dbReference type="Proteomes" id="UP000007648">
    <property type="component" value="Unassembled WGS sequence"/>
</dbReference>
<dbReference type="CDD" id="cd08241">
    <property type="entry name" value="QOR1"/>
    <property type="match status" value="1"/>
</dbReference>
<comment type="similarity">
    <text evidence="1">Belongs to the zinc-containing alcohol dehydrogenase family. Quinone oxidoreductase subfamily.</text>
</comment>
<keyword evidence="4" id="KW-1185">Reference proteome</keyword>
<dbReference type="RefSeq" id="XP_031792795.1">
    <property type="nucleotide sequence ID" value="XM_031936935.1"/>
</dbReference>
<dbReference type="GO" id="GO:0016491">
    <property type="term" value="F:oxidoreductase activity"/>
    <property type="evidence" value="ECO:0007669"/>
    <property type="project" value="InterPro"/>
</dbReference>
<reference evidence="3" key="3">
    <citation type="submission" date="2025-09" db="UniProtKB">
        <authorList>
            <consortium name="Ensembl"/>
        </authorList>
    </citation>
    <scope>IDENTIFICATION</scope>
</reference>
<dbReference type="eggNOG" id="KOG1198">
    <property type="taxonomic scope" value="Eukaryota"/>
</dbReference>
<dbReference type="PANTHER" id="PTHR43677">
    <property type="entry name" value="SHORT-CHAIN DEHYDROGENASE/REDUCTASE"/>
    <property type="match status" value="1"/>
</dbReference>
<evidence type="ECO:0000313" key="4">
    <source>
        <dbReference type="Proteomes" id="UP000007648"/>
    </source>
</evidence>
<evidence type="ECO:0000256" key="1">
    <source>
        <dbReference type="ARBA" id="ARBA00010371"/>
    </source>
</evidence>
<dbReference type="InterPro" id="IPR013149">
    <property type="entry name" value="ADH-like_C"/>
</dbReference>
<dbReference type="SUPFAM" id="SSF51735">
    <property type="entry name" value="NAD(P)-binding Rossmann-fold domains"/>
    <property type="match status" value="1"/>
</dbReference>
<feature type="domain" description="Enoyl reductase (ER)" evidence="2">
    <location>
        <begin position="44"/>
        <end position="355"/>
    </location>
</feature>
<protein>
    <recommendedName>
        <fullName evidence="2">Enoyl reductase (ER) domain-containing protein</fullName>
    </recommendedName>
</protein>
<dbReference type="Gene3D" id="3.90.180.10">
    <property type="entry name" value="Medium-chain alcohol dehydrogenases, catalytic domain"/>
    <property type="match status" value="1"/>
</dbReference>
<dbReference type="GeneTree" id="ENSGT00940000162916"/>
<dbReference type="Gene3D" id="3.40.50.720">
    <property type="entry name" value="NAD(P)-binding Rossmann-like Domain"/>
    <property type="match status" value="1"/>
</dbReference>
<dbReference type="InterPro" id="IPR051397">
    <property type="entry name" value="Zn-ADH-like_protein"/>
</dbReference>
<proteinExistence type="inferred from homology"/>
<dbReference type="InterPro" id="IPR020843">
    <property type="entry name" value="ER"/>
</dbReference>
<dbReference type="SMART" id="SM00829">
    <property type="entry name" value="PKS_ER"/>
    <property type="match status" value="1"/>
</dbReference>
<dbReference type="SUPFAM" id="SSF50129">
    <property type="entry name" value="GroES-like"/>
    <property type="match status" value="1"/>
</dbReference>
<dbReference type="Pfam" id="PF00107">
    <property type="entry name" value="ADH_zinc_N"/>
    <property type="match status" value="1"/>
</dbReference>
<dbReference type="InterPro" id="IPR011032">
    <property type="entry name" value="GroES-like_sf"/>
</dbReference>
<dbReference type="STRING" id="9305.ENSSHAP00000016437"/>
<dbReference type="GeneID" id="100933224"/>
<dbReference type="AlphaFoldDB" id="G3WLY2"/>